<dbReference type="Proteomes" id="UP000199614">
    <property type="component" value="Unassembled WGS sequence"/>
</dbReference>
<evidence type="ECO:0000256" key="1">
    <source>
        <dbReference type="ARBA" id="ARBA00023002"/>
    </source>
</evidence>
<feature type="region of interest" description="Disordered" evidence="3">
    <location>
        <begin position="413"/>
        <end position="432"/>
    </location>
</feature>
<accession>A0A1I4VIN4</accession>
<sequence length="432" mass="46579">MRIACVGGGPSGLYFAVLAAIRSGGRDEIVVHERNPAGRTHGFAVTFGEDLLDEAFRYDPAGGPALRDAARLWSAQEIRVADHPAAHVGGKYGYSIARVELLDVLARRAQQLGVRIEYGTTAGRDEVDADVIVAADGIASSVREARAEHFGTTIDEGANRYVWLGAESDSDTFVWDFQRTDAGWVWIHLYPSSNGLSTCIVECEPETWAGLGLDGAPPADTVRLVESVFGRTLAGRRIVEPPGGLGEQPWLRFKEVRNRTWRDGEVVLAGDAAHTTHFGIGSGTVLAMQDSMALADALYGPGRGGGATGGAATGGGARVDVVDLNDPDGRGAALAAYDARRRAQVTPVQDMARRNMHWFEQAGRQLDRVEDPVDFAWSLADRRGDLGRIHYQLHRATQIPALRQVRRGLTTARRVRRAARRAATGRPEGDGA</sequence>
<dbReference type="InterPro" id="IPR036188">
    <property type="entry name" value="FAD/NAD-bd_sf"/>
</dbReference>
<dbReference type="PRINTS" id="PR00420">
    <property type="entry name" value="RNGMNOXGNASE"/>
</dbReference>
<keyword evidence="1" id="KW-0560">Oxidoreductase</keyword>
<dbReference type="SUPFAM" id="SSF51905">
    <property type="entry name" value="FAD/NAD(P)-binding domain"/>
    <property type="match status" value="1"/>
</dbReference>
<keyword evidence="2" id="KW-0520">NAD</keyword>
<evidence type="ECO:0000256" key="2">
    <source>
        <dbReference type="ARBA" id="ARBA00023027"/>
    </source>
</evidence>
<proteinExistence type="predicted"/>
<dbReference type="EMBL" id="FOUY01000006">
    <property type="protein sequence ID" value="SFN00896.1"/>
    <property type="molecule type" value="Genomic_DNA"/>
</dbReference>
<organism evidence="5 6">
    <name type="scientific">Pseudonocardia ammonioxydans</name>
    <dbReference type="NCBI Taxonomy" id="260086"/>
    <lineage>
        <taxon>Bacteria</taxon>
        <taxon>Bacillati</taxon>
        <taxon>Actinomycetota</taxon>
        <taxon>Actinomycetes</taxon>
        <taxon>Pseudonocardiales</taxon>
        <taxon>Pseudonocardiaceae</taxon>
        <taxon>Pseudonocardia</taxon>
    </lineage>
</organism>
<gene>
    <name evidence="5" type="ORF">SAMN05216207_100686</name>
</gene>
<dbReference type="AlphaFoldDB" id="A0A1I4VIN4"/>
<dbReference type="STRING" id="260086.SAMN05216207_100686"/>
<feature type="domain" description="FAD-binding" evidence="4">
    <location>
        <begin position="114"/>
        <end position="305"/>
    </location>
</feature>
<keyword evidence="6" id="KW-1185">Reference proteome</keyword>
<dbReference type="InterPro" id="IPR050631">
    <property type="entry name" value="PheA/TfdB_FAD_monoxygenase"/>
</dbReference>
<dbReference type="Pfam" id="PF01494">
    <property type="entry name" value="FAD_binding_3"/>
    <property type="match status" value="1"/>
</dbReference>
<evidence type="ECO:0000259" key="4">
    <source>
        <dbReference type="Pfam" id="PF01494"/>
    </source>
</evidence>
<dbReference type="PANTHER" id="PTHR43476">
    <property type="entry name" value="3-(3-HYDROXY-PHENYL)PROPIONATE/3-HYDROXYCINNAMIC ACID HYDROXYLASE"/>
    <property type="match status" value="1"/>
</dbReference>
<dbReference type="Gene3D" id="3.50.50.60">
    <property type="entry name" value="FAD/NAD(P)-binding domain"/>
    <property type="match status" value="1"/>
</dbReference>
<protein>
    <submittedName>
        <fullName evidence="5">2-polyprenyl-6-methoxyphenol hydroxylase</fullName>
    </submittedName>
</protein>
<evidence type="ECO:0000313" key="5">
    <source>
        <dbReference type="EMBL" id="SFN00896.1"/>
    </source>
</evidence>
<dbReference type="PANTHER" id="PTHR43476:SF4">
    <property type="entry name" value="BLR0106 PROTEIN"/>
    <property type="match status" value="1"/>
</dbReference>
<name>A0A1I4VIN4_PSUAM</name>
<dbReference type="Gene3D" id="3.30.9.20">
    <property type="match status" value="1"/>
</dbReference>
<evidence type="ECO:0000313" key="6">
    <source>
        <dbReference type="Proteomes" id="UP000199614"/>
    </source>
</evidence>
<reference evidence="5 6" key="1">
    <citation type="submission" date="2016-10" db="EMBL/GenBank/DDBJ databases">
        <authorList>
            <person name="de Groot N.N."/>
        </authorList>
    </citation>
    <scope>NUCLEOTIDE SEQUENCE [LARGE SCALE GENOMIC DNA]</scope>
    <source>
        <strain evidence="5 6">CGMCC 4.1877</strain>
    </source>
</reference>
<dbReference type="GO" id="GO:0016491">
    <property type="term" value="F:oxidoreductase activity"/>
    <property type="evidence" value="ECO:0007669"/>
    <property type="project" value="UniProtKB-KW"/>
</dbReference>
<dbReference type="InterPro" id="IPR002938">
    <property type="entry name" value="FAD-bd"/>
</dbReference>
<dbReference type="GO" id="GO:0071949">
    <property type="term" value="F:FAD binding"/>
    <property type="evidence" value="ECO:0007669"/>
    <property type="project" value="InterPro"/>
</dbReference>
<evidence type="ECO:0000256" key="3">
    <source>
        <dbReference type="SAM" id="MobiDB-lite"/>
    </source>
</evidence>